<feature type="chain" id="PRO_5045600793" description="Lipoprotein" evidence="2">
    <location>
        <begin position="30"/>
        <end position="75"/>
    </location>
</feature>
<dbReference type="Proteomes" id="UP000778578">
    <property type="component" value="Unassembled WGS sequence"/>
</dbReference>
<gene>
    <name evidence="3" type="ORF">K7862_26940</name>
</gene>
<keyword evidence="4" id="KW-1185">Reference proteome</keyword>
<accession>A0ABS7QDK1</accession>
<organism evidence="3 4">
    <name type="scientific">Actinacidiphila acidipaludis</name>
    <dbReference type="NCBI Taxonomy" id="2873382"/>
    <lineage>
        <taxon>Bacteria</taxon>
        <taxon>Bacillati</taxon>
        <taxon>Actinomycetota</taxon>
        <taxon>Actinomycetes</taxon>
        <taxon>Kitasatosporales</taxon>
        <taxon>Streptomycetaceae</taxon>
        <taxon>Actinacidiphila</taxon>
    </lineage>
</organism>
<comment type="caution">
    <text evidence="3">The sequence shown here is derived from an EMBL/GenBank/DDBJ whole genome shotgun (WGS) entry which is preliminary data.</text>
</comment>
<protein>
    <recommendedName>
        <fullName evidence="5">Lipoprotein</fullName>
    </recommendedName>
</protein>
<evidence type="ECO:0000256" key="1">
    <source>
        <dbReference type="SAM" id="MobiDB-lite"/>
    </source>
</evidence>
<reference evidence="3 4" key="1">
    <citation type="submission" date="2021-08" db="EMBL/GenBank/DDBJ databases">
        <title>WGS of actinomycetes from Thailand.</title>
        <authorList>
            <person name="Thawai C."/>
        </authorList>
    </citation>
    <scope>NUCLEOTIDE SEQUENCE [LARGE SCALE GENOMIC DNA]</scope>
    <source>
        <strain evidence="3 4">PLK6-54</strain>
    </source>
</reference>
<evidence type="ECO:0000313" key="4">
    <source>
        <dbReference type="Proteomes" id="UP000778578"/>
    </source>
</evidence>
<dbReference type="RefSeq" id="WP_222967088.1">
    <property type="nucleotide sequence ID" value="NZ_JAINZZ010000044.1"/>
</dbReference>
<feature type="signal peptide" evidence="2">
    <location>
        <begin position="1"/>
        <end position="29"/>
    </location>
</feature>
<dbReference type="EMBL" id="JAINZZ010000044">
    <property type="protein sequence ID" value="MBY8881246.1"/>
    <property type="molecule type" value="Genomic_DNA"/>
</dbReference>
<evidence type="ECO:0008006" key="5">
    <source>
        <dbReference type="Google" id="ProtNLM"/>
    </source>
</evidence>
<evidence type="ECO:0000256" key="2">
    <source>
        <dbReference type="SAM" id="SignalP"/>
    </source>
</evidence>
<sequence length="75" mass="7248">MTRRRRAAALLPAAALAFAVLTGCGSHGAAGADPGSSGAVTPSAPSASQLAHMQKLVDDADSAAATAEKDASGDK</sequence>
<feature type="compositionally biased region" description="Low complexity" evidence="1">
    <location>
        <begin position="27"/>
        <end position="39"/>
    </location>
</feature>
<name>A0ABS7QDK1_9ACTN</name>
<keyword evidence="2" id="KW-0732">Signal</keyword>
<evidence type="ECO:0000313" key="3">
    <source>
        <dbReference type="EMBL" id="MBY8881246.1"/>
    </source>
</evidence>
<proteinExistence type="predicted"/>
<dbReference type="PROSITE" id="PS51257">
    <property type="entry name" value="PROKAR_LIPOPROTEIN"/>
    <property type="match status" value="1"/>
</dbReference>
<feature type="region of interest" description="Disordered" evidence="1">
    <location>
        <begin position="27"/>
        <end position="75"/>
    </location>
</feature>